<evidence type="ECO:0000256" key="1">
    <source>
        <dbReference type="ARBA" id="ARBA00022723"/>
    </source>
</evidence>
<dbReference type="GO" id="GO:0046872">
    <property type="term" value="F:metal ion binding"/>
    <property type="evidence" value="ECO:0007669"/>
    <property type="project" value="UniProtKB-KW"/>
</dbReference>
<keyword evidence="3" id="KW-0408">Iron</keyword>
<dbReference type="Pfam" id="PF02662">
    <property type="entry name" value="FlpD"/>
    <property type="match status" value="1"/>
</dbReference>
<evidence type="ECO:0000256" key="4">
    <source>
        <dbReference type="ARBA" id="ARBA00023014"/>
    </source>
</evidence>
<protein>
    <submittedName>
        <fullName evidence="6">Hydrogenase iron-sulfur subunit</fullName>
    </submittedName>
</protein>
<dbReference type="InterPro" id="IPR003813">
    <property type="entry name" value="MvhD/FlpD"/>
</dbReference>
<evidence type="ECO:0000313" key="6">
    <source>
        <dbReference type="EMBL" id="HGS04429.1"/>
    </source>
</evidence>
<accession>A0A7V4G6P2</accession>
<keyword evidence="1" id="KW-0479">Metal-binding</keyword>
<feature type="domain" description="F420-non-reducing hydrogenase iron-sulfur subunit D" evidence="5">
    <location>
        <begin position="9"/>
        <end position="131"/>
    </location>
</feature>
<organism evidence="6">
    <name type="scientific">Desulfobacca acetoxidans</name>
    <dbReference type="NCBI Taxonomy" id="60893"/>
    <lineage>
        <taxon>Bacteria</taxon>
        <taxon>Pseudomonadati</taxon>
        <taxon>Thermodesulfobacteriota</taxon>
        <taxon>Desulfobaccia</taxon>
        <taxon>Desulfobaccales</taxon>
        <taxon>Desulfobaccaceae</taxon>
        <taxon>Desulfobacca</taxon>
    </lineage>
</organism>
<proteinExistence type="predicted"/>
<comment type="caution">
    <text evidence="6">The sequence shown here is derived from an EMBL/GenBank/DDBJ whole genome shotgun (WGS) entry which is preliminary data.</text>
</comment>
<dbReference type="EMBL" id="DSXI01000091">
    <property type="protein sequence ID" value="HGS04429.1"/>
    <property type="molecule type" value="Genomic_DNA"/>
</dbReference>
<dbReference type="AlphaFoldDB" id="A0A7V4G6P2"/>
<gene>
    <name evidence="6" type="ORF">ENT08_01590</name>
</gene>
<name>A0A7V4G6P2_9BACT</name>
<dbReference type="GO" id="GO:0016491">
    <property type="term" value="F:oxidoreductase activity"/>
    <property type="evidence" value="ECO:0007669"/>
    <property type="project" value="UniProtKB-KW"/>
</dbReference>
<keyword evidence="4" id="KW-0411">Iron-sulfur</keyword>
<dbReference type="GO" id="GO:0051536">
    <property type="term" value="F:iron-sulfur cluster binding"/>
    <property type="evidence" value="ECO:0007669"/>
    <property type="project" value="UniProtKB-KW"/>
</dbReference>
<keyword evidence="2" id="KW-0560">Oxidoreductase</keyword>
<evidence type="ECO:0000259" key="5">
    <source>
        <dbReference type="Pfam" id="PF02662"/>
    </source>
</evidence>
<sequence>MGYEYFPKVLGICCRWCSYAGADLAGAMRLQYSPAVKIMMVPCTGRVDILHLLKAFEAGWDAVFVSGCHEGDCHYLAGNVQAKKRVAKVKKFLEEIGWEPERLEMFWISSAEGPQFARAAQEMTERALKLGPNPVKREERLAWEAAQSASQAAG</sequence>
<evidence type="ECO:0000256" key="2">
    <source>
        <dbReference type="ARBA" id="ARBA00023002"/>
    </source>
</evidence>
<evidence type="ECO:0000256" key="3">
    <source>
        <dbReference type="ARBA" id="ARBA00023004"/>
    </source>
</evidence>
<reference evidence="6" key="1">
    <citation type="journal article" date="2020" name="mSystems">
        <title>Genome- and Community-Level Interaction Insights into Carbon Utilization and Element Cycling Functions of Hydrothermarchaeota in Hydrothermal Sediment.</title>
        <authorList>
            <person name="Zhou Z."/>
            <person name="Liu Y."/>
            <person name="Xu W."/>
            <person name="Pan J."/>
            <person name="Luo Z.H."/>
            <person name="Li M."/>
        </authorList>
    </citation>
    <scope>NUCLEOTIDE SEQUENCE [LARGE SCALE GENOMIC DNA]</scope>
    <source>
        <strain evidence="6">SpSt-548</strain>
    </source>
</reference>